<dbReference type="OrthoDB" id="408964at2759"/>
<sequence>MLPWSDDWGRTCPWRCNRGSPPQPCVQPPAQWGFVPHQQPIYPAVIDQETTMGEAPECFELLDNSPASDLWAVGVAIYYLLTGRYPFSVRGDGSISKGLLREMRQGVRFRATDEVSPEAADIVVGC</sequence>
<dbReference type="VEuPathDB" id="CryptoDB:Vbra_6846"/>
<evidence type="ECO:0000313" key="2">
    <source>
        <dbReference type="Proteomes" id="UP000041254"/>
    </source>
</evidence>
<evidence type="ECO:0008006" key="3">
    <source>
        <dbReference type="Google" id="ProtNLM"/>
    </source>
</evidence>
<gene>
    <name evidence="1" type="ORF">Vbra_6846</name>
</gene>
<dbReference type="EMBL" id="CDMY01000091">
    <property type="protein sequence ID" value="CEL92568.1"/>
    <property type="molecule type" value="Genomic_DNA"/>
</dbReference>
<accession>A0A0G4EAU3</accession>
<protein>
    <recommendedName>
        <fullName evidence="3">Protein kinase domain-containing protein</fullName>
    </recommendedName>
</protein>
<dbReference type="Gene3D" id="1.10.510.10">
    <property type="entry name" value="Transferase(Phosphotransferase) domain 1"/>
    <property type="match status" value="1"/>
</dbReference>
<reference evidence="1 2" key="1">
    <citation type="submission" date="2014-11" db="EMBL/GenBank/DDBJ databases">
        <authorList>
            <person name="Zhu J."/>
            <person name="Qi W."/>
            <person name="Song R."/>
        </authorList>
    </citation>
    <scope>NUCLEOTIDE SEQUENCE [LARGE SCALE GENOMIC DNA]</scope>
</reference>
<dbReference type="PhylomeDB" id="A0A0G4EAU3"/>
<dbReference type="AlphaFoldDB" id="A0A0G4EAU3"/>
<dbReference type="Proteomes" id="UP000041254">
    <property type="component" value="Unassembled WGS sequence"/>
</dbReference>
<organism evidence="1 2">
    <name type="scientific">Vitrella brassicaformis (strain CCMP3155)</name>
    <dbReference type="NCBI Taxonomy" id="1169540"/>
    <lineage>
        <taxon>Eukaryota</taxon>
        <taxon>Sar</taxon>
        <taxon>Alveolata</taxon>
        <taxon>Colpodellida</taxon>
        <taxon>Vitrellaceae</taxon>
        <taxon>Vitrella</taxon>
    </lineage>
</organism>
<evidence type="ECO:0000313" key="1">
    <source>
        <dbReference type="EMBL" id="CEL92568.1"/>
    </source>
</evidence>
<name>A0A0G4EAU3_VITBC</name>
<dbReference type="InterPro" id="IPR011009">
    <property type="entry name" value="Kinase-like_dom_sf"/>
</dbReference>
<keyword evidence="2" id="KW-1185">Reference proteome</keyword>
<dbReference type="InParanoid" id="A0A0G4EAU3"/>
<dbReference type="SUPFAM" id="SSF56112">
    <property type="entry name" value="Protein kinase-like (PK-like)"/>
    <property type="match status" value="1"/>
</dbReference>
<proteinExistence type="predicted"/>